<proteinExistence type="predicted"/>
<reference evidence="1" key="1">
    <citation type="submission" date="2018-01" db="EMBL/GenBank/DDBJ databases">
        <title>An insight into the sialome of Amazonian anophelines.</title>
        <authorList>
            <person name="Ribeiro J.M."/>
            <person name="Scarpassa V."/>
            <person name="Calvo E."/>
        </authorList>
    </citation>
    <scope>NUCLEOTIDE SEQUENCE</scope>
</reference>
<organism evidence="1">
    <name type="scientific">Anopheles darlingi</name>
    <name type="common">Mosquito</name>
    <dbReference type="NCBI Taxonomy" id="43151"/>
    <lineage>
        <taxon>Eukaryota</taxon>
        <taxon>Metazoa</taxon>
        <taxon>Ecdysozoa</taxon>
        <taxon>Arthropoda</taxon>
        <taxon>Hexapoda</taxon>
        <taxon>Insecta</taxon>
        <taxon>Pterygota</taxon>
        <taxon>Neoptera</taxon>
        <taxon>Endopterygota</taxon>
        <taxon>Diptera</taxon>
        <taxon>Nematocera</taxon>
        <taxon>Culicoidea</taxon>
        <taxon>Culicidae</taxon>
        <taxon>Anophelinae</taxon>
        <taxon>Anopheles</taxon>
    </lineage>
</organism>
<dbReference type="EMBL" id="GGFL01011832">
    <property type="protein sequence ID" value="MBW76010.1"/>
    <property type="molecule type" value="Transcribed_RNA"/>
</dbReference>
<evidence type="ECO:0000313" key="1">
    <source>
        <dbReference type="EMBL" id="MBW76010.1"/>
    </source>
</evidence>
<protein>
    <submittedName>
        <fullName evidence="1">Uncharacterized protein</fullName>
    </submittedName>
</protein>
<accession>A0A2M4DEK4</accession>
<dbReference type="AlphaFoldDB" id="A0A2M4DEK4"/>
<sequence>MVVVVTASWGMLKTIGTCRALVAFVCATTTMTTPLVHIGTSTQNRTPNQRTKLCQETKGTFRGNRGPCRAVARLVIGGLATFPLGDEHRHGGGRKIWQWKSKGN</sequence>
<name>A0A2M4DEK4_ANODA</name>